<name>A0ABY2TPD2_9SPIR</name>
<dbReference type="PANTHER" id="PTHR33931:SF2">
    <property type="entry name" value="HOLIN-LIKE PROTEIN CIDA"/>
    <property type="match status" value="1"/>
</dbReference>
<proteinExistence type="predicted"/>
<dbReference type="InterPro" id="IPR005538">
    <property type="entry name" value="LrgA/CidA"/>
</dbReference>
<keyword evidence="8" id="KW-1185">Reference proteome</keyword>
<gene>
    <name evidence="7" type="ORF">EZH24_09555</name>
</gene>
<evidence type="ECO:0000256" key="6">
    <source>
        <dbReference type="SAM" id="Phobius"/>
    </source>
</evidence>
<comment type="subcellular location">
    <subcellularLocation>
        <location evidence="1">Cell membrane</location>
        <topology evidence="1">Multi-pass membrane protein</topology>
    </subcellularLocation>
</comment>
<evidence type="ECO:0000313" key="7">
    <source>
        <dbReference type="EMBL" id="TKZ32028.1"/>
    </source>
</evidence>
<dbReference type="RefSeq" id="WP_137998927.1">
    <property type="nucleotide sequence ID" value="NZ_SJDU01000292.1"/>
</dbReference>
<accession>A0ABY2TPD2</accession>
<feature type="transmembrane region" description="Helical" evidence="6">
    <location>
        <begin position="87"/>
        <end position="110"/>
    </location>
</feature>
<keyword evidence="4 6" id="KW-1133">Transmembrane helix</keyword>
<reference evidence="7 8" key="1">
    <citation type="journal article" date="2019" name="Anaerobe">
        <title>Brachyspira catarrhinii sp. nov., an anaerobic intestinal spirochaete isolated from vervet monkeys may have been misidentified as Brachyspira aalborgi in previous studies.</title>
        <authorList>
            <person name="Phillips N.D."/>
            <person name="La T."/>
            <person name="Hampson D.J."/>
        </authorList>
    </citation>
    <scope>NUCLEOTIDE SEQUENCE [LARGE SCALE GENOMIC DNA]</scope>
    <source>
        <strain evidence="7 8">Z12</strain>
    </source>
</reference>
<dbReference type="PANTHER" id="PTHR33931">
    <property type="entry name" value="HOLIN-LIKE PROTEIN CIDA-RELATED"/>
    <property type="match status" value="1"/>
</dbReference>
<dbReference type="EMBL" id="SJDU01000292">
    <property type="protein sequence ID" value="TKZ32028.1"/>
    <property type="molecule type" value="Genomic_DNA"/>
</dbReference>
<organism evidence="7 8">
    <name type="scientific">Brachyspira catarrhinii</name>
    <dbReference type="NCBI Taxonomy" id="2528966"/>
    <lineage>
        <taxon>Bacteria</taxon>
        <taxon>Pseudomonadati</taxon>
        <taxon>Spirochaetota</taxon>
        <taxon>Spirochaetia</taxon>
        <taxon>Brachyspirales</taxon>
        <taxon>Brachyspiraceae</taxon>
        <taxon>Brachyspira</taxon>
    </lineage>
</organism>
<feature type="transmembrane region" description="Helical" evidence="6">
    <location>
        <begin position="59"/>
        <end position="75"/>
    </location>
</feature>
<evidence type="ECO:0000313" key="8">
    <source>
        <dbReference type="Proteomes" id="UP000310168"/>
    </source>
</evidence>
<protein>
    <submittedName>
        <fullName evidence="7">CidA/LrgA family protein</fullName>
    </submittedName>
</protein>
<keyword evidence="3 6" id="KW-0812">Transmembrane</keyword>
<evidence type="ECO:0000256" key="1">
    <source>
        <dbReference type="ARBA" id="ARBA00004651"/>
    </source>
</evidence>
<feature type="transmembrane region" description="Helical" evidence="6">
    <location>
        <begin position="28"/>
        <end position="47"/>
    </location>
</feature>
<evidence type="ECO:0000256" key="2">
    <source>
        <dbReference type="ARBA" id="ARBA00022475"/>
    </source>
</evidence>
<keyword evidence="2" id="KW-1003">Cell membrane</keyword>
<keyword evidence="5 6" id="KW-0472">Membrane</keyword>
<evidence type="ECO:0000256" key="3">
    <source>
        <dbReference type="ARBA" id="ARBA00022692"/>
    </source>
</evidence>
<dbReference type="Proteomes" id="UP000310168">
    <property type="component" value="Unassembled WGS sequence"/>
</dbReference>
<comment type="caution">
    <text evidence="7">The sequence shown here is derived from an EMBL/GenBank/DDBJ whole genome shotgun (WGS) entry which is preliminary data.</text>
</comment>
<evidence type="ECO:0000256" key="5">
    <source>
        <dbReference type="ARBA" id="ARBA00023136"/>
    </source>
</evidence>
<evidence type="ECO:0000256" key="4">
    <source>
        <dbReference type="ARBA" id="ARBA00022989"/>
    </source>
</evidence>
<sequence>MALIKQFAIIFSIYSISDIFCKSLKLPIPANVVGMLTLFILLIMGIIKEHHIDKASEILIGNMSLLFVPATLAIMEEYKYIKEEIIPFIIICVFMVIVIMVSTGLIAQILEKIFNKIRIKREGREK</sequence>
<dbReference type="Pfam" id="PF03788">
    <property type="entry name" value="LrgA"/>
    <property type="match status" value="1"/>
</dbReference>